<dbReference type="AlphaFoldDB" id="A0A0C2WUP1"/>
<evidence type="ECO:0000313" key="2">
    <source>
        <dbReference type="EMBL" id="KIM21087.1"/>
    </source>
</evidence>
<accession>A0A0C2WUP1</accession>
<gene>
    <name evidence="2" type="ORF">M408DRAFT_29854</name>
</gene>
<feature type="compositionally biased region" description="Basic and acidic residues" evidence="1">
    <location>
        <begin position="39"/>
        <end position="54"/>
    </location>
</feature>
<dbReference type="EMBL" id="KN824394">
    <property type="protein sequence ID" value="KIM21087.1"/>
    <property type="molecule type" value="Genomic_DNA"/>
</dbReference>
<organism evidence="2 3">
    <name type="scientific">Serendipita vermifera MAFF 305830</name>
    <dbReference type="NCBI Taxonomy" id="933852"/>
    <lineage>
        <taxon>Eukaryota</taxon>
        <taxon>Fungi</taxon>
        <taxon>Dikarya</taxon>
        <taxon>Basidiomycota</taxon>
        <taxon>Agaricomycotina</taxon>
        <taxon>Agaricomycetes</taxon>
        <taxon>Sebacinales</taxon>
        <taxon>Serendipitaceae</taxon>
        <taxon>Serendipita</taxon>
    </lineage>
</organism>
<feature type="region of interest" description="Disordered" evidence="1">
    <location>
        <begin position="16"/>
        <end position="54"/>
    </location>
</feature>
<dbReference type="Proteomes" id="UP000054097">
    <property type="component" value="Unassembled WGS sequence"/>
</dbReference>
<dbReference type="HOGENOM" id="CLU_3051881_0_0_1"/>
<evidence type="ECO:0000313" key="3">
    <source>
        <dbReference type="Proteomes" id="UP000054097"/>
    </source>
</evidence>
<keyword evidence="3" id="KW-1185">Reference proteome</keyword>
<protein>
    <submittedName>
        <fullName evidence="2">Uncharacterized protein</fullName>
    </submittedName>
</protein>
<name>A0A0C2WUP1_SERVB</name>
<reference evidence="2 3" key="1">
    <citation type="submission" date="2014-04" db="EMBL/GenBank/DDBJ databases">
        <authorList>
            <consortium name="DOE Joint Genome Institute"/>
            <person name="Kuo A."/>
            <person name="Zuccaro A."/>
            <person name="Kohler A."/>
            <person name="Nagy L.G."/>
            <person name="Floudas D."/>
            <person name="Copeland A."/>
            <person name="Barry K.W."/>
            <person name="Cichocki N."/>
            <person name="Veneault-Fourrey C."/>
            <person name="LaButti K."/>
            <person name="Lindquist E.A."/>
            <person name="Lipzen A."/>
            <person name="Lundell T."/>
            <person name="Morin E."/>
            <person name="Murat C."/>
            <person name="Sun H."/>
            <person name="Tunlid A."/>
            <person name="Henrissat B."/>
            <person name="Grigoriev I.V."/>
            <person name="Hibbett D.S."/>
            <person name="Martin F."/>
            <person name="Nordberg H.P."/>
            <person name="Cantor M.N."/>
            <person name="Hua S.X."/>
        </authorList>
    </citation>
    <scope>NUCLEOTIDE SEQUENCE [LARGE SCALE GENOMIC DNA]</scope>
    <source>
        <strain evidence="2 3">MAFF 305830</strain>
    </source>
</reference>
<reference evidence="3" key="2">
    <citation type="submission" date="2015-01" db="EMBL/GenBank/DDBJ databases">
        <title>Evolutionary Origins and Diversification of the Mycorrhizal Mutualists.</title>
        <authorList>
            <consortium name="DOE Joint Genome Institute"/>
            <consortium name="Mycorrhizal Genomics Consortium"/>
            <person name="Kohler A."/>
            <person name="Kuo A."/>
            <person name="Nagy L.G."/>
            <person name="Floudas D."/>
            <person name="Copeland A."/>
            <person name="Barry K.W."/>
            <person name="Cichocki N."/>
            <person name="Veneault-Fourrey C."/>
            <person name="LaButti K."/>
            <person name="Lindquist E.A."/>
            <person name="Lipzen A."/>
            <person name="Lundell T."/>
            <person name="Morin E."/>
            <person name="Murat C."/>
            <person name="Riley R."/>
            <person name="Ohm R."/>
            <person name="Sun H."/>
            <person name="Tunlid A."/>
            <person name="Henrissat B."/>
            <person name="Grigoriev I.V."/>
            <person name="Hibbett D.S."/>
            <person name="Martin F."/>
        </authorList>
    </citation>
    <scope>NUCLEOTIDE SEQUENCE [LARGE SCALE GENOMIC DNA]</scope>
    <source>
        <strain evidence="3">MAFF 305830</strain>
    </source>
</reference>
<sequence>MHSHMTTTLHYWQDCRRLKKQPPGTPDDYQRTDDDEYDERTVEVDHQRTDDDDD</sequence>
<proteinExistence type="predicted"/>
<evidence type="ECO:0000256" key="1">
    <source>
        <dbReference type="SAM" id="MobiDB-lite"/>
    </source>
</evidence>